<name>A0A9W8G590_9FUNG</name>
<evidence type="ECO:0000313" key="12">
    <source>
        <dbReference type="Proteomes" id="UP001151518"/>
    </source>
</evidence>
<keyword evidence="4" id="KW-0547">Nucleotide-binding</keyword>
<dbReference type="EC" id="6.1.1.4" evidence="2"/>
<evidence type="ECO:0000256" key="8">
    <source>
        <dbReference type="ARBA" id="ARBA00030520"/>
    </source>
</evidence>
<keyword evidence="7 11" id="KW-0030">Aminoacyl-tRNA synthetase</keyword>
<protein>
    <recommendedName>
        <fullName evidence="2">leucine--tRNA ligase</fullName>
        <ecNumber evidence="2">6.1.1.4</ecNumber>
    </recommendedName>
    <alternativeName>
        <fullName evidence="8">Leucyl-tRNA synthetase</fullName>
    </alternativeName>
</protein>
<dbReference type="OrthoDB" id="10249672at2759"/>
<evidence type="ECO:0000256" key="7">
    <source>
        <dbReference type="ARBA" id="ARBA00023146"/>
    </source>
</evidence>
<comment type="caution">
    <text evidence="11">The sequence shown here is derived from an EMBL/GenBank/DDBJ whole genome shotgun (WGS) entry which is preliminary data.</text>
</comment>
<accession>A0A9W8G590</accession>
<organism evidence="11 12">
    <name type="scientific">Coemansia spiralis</name>
    <dbReference type="NCBI Taxonomy" id="417178"/>
    <lineage>
        <taxon>Eukaryota</taxon>
        <taxon>Fungi</taxon>
        <taxon>Fungi incertae sedis</taxon>
        <taxon>Zoopagomycota</taxon>
        <taxon>Kickxellomycotina</taxon>
        <taxon>Kickxellomycetes</taxon>
        <taxon>Kickxellales</taxon>
        <taxon>Kickxellaceae</taxon>
        <taxon>Coemansia</taxon>
    </lineage>
</organism>
<evidence type="ECO:0000256" key="1">
    <source>
        <dbReference type="ARBA" id="ARBA00005594"/>
    </source>
</evidence>
<dbReference type="SUPFAM" id="SSF52374">
    <property type="entry name" value="Nucleotidylyl transferase"/>
    <property type="match status" value="1"/>
</dbReference>
<dbReference type="AlphaFoldDB" id="A0A9W8G590"/>
<evidence type="ECO:0000313" key="11">
    <source>
        <dbReference type="EMBL" id="KAJ2675258.1"/>
    </source>
</evidence>
<evidence type="ECO:0000259" key="10">
    <source>
        <dbReference type="Pfam" id="PF00133"/>
    </source>
</evidence>
<sequence>MAQTTNATSTAVAATADDSANKMFKRDALVTIEKQWQKDWEERHIFEVDMPEDDSVDPEELHEKYPKWLGTFPYPYMNGILHLGHAFSVSKIDFATGWERLKGKRALFPFGFHVTGMPIKAAADKIARELEMFGPDFVIPDEAEDLGDKVAEMSVDDSPAAGQNFRGKKTKATAKFGSHKHQFQVMQSQGMSNEQIAKFADAQYWLEYYPPIAIEDLKSMGCKIDWRRAFLTTDYNPYYDSFARWQFERLHEMGKI</sequence>
<dbReference type="Gene3D" id="3.40.50.620">
    <property type="entry name" value="HUPs"/>
    <property type="match status" value="1"/>
</dbReference>
<evidence type="ECO:0000256" key="3">
    <source>
        <dbReference type="ARBA" id="ARBA00022598"/>
    </source>
</evidence>
<evidence type="ECO:0000256" key="4">
    <source>
        <dbReference type="ARBA" id="ARBA00022741"/>
    </source>
</evidence>
<dbReference type="GO" id="GO:0005524">
    <property type="term" value="F:ATP binding"/>
    <property type="evidence" value="ECO:0007669"/>
    <property type="project" value="UniProtKB-KW"/>
</dbReference>
<dbReference type="PANTHER" id="PTHR45794">
    <property type="entry name" value="LEUCYL-TRNA SYNTHETASE"/>
    <property type="match status" value="1"/>
</dbReference>
<feature type="non-terminal residue" evidence="11">
    <location>
        <position position="1"/>
    </location>
</feature>
<reference evidence="11" key="1">
    <citation type="submission" date="2022-07" db="EMBL/GenBank/DDBJ databases">
        <title>Phylogenomic reconstructions and comparative analyses of Kickxellomycotina fungi.</title>
        <authorList>
            <person name="Reynolds N.K."/>
            <person name="Stajich J.E."/>
            <person name="Barry K."/>
            <person name="Grigoriev I.V."/>
            <person name="Crous P."/>
            <person name="Smith M.E."/>
        </authorList>
    </citation>
    <scope>NUCLEOTIDE SEQUENCE</scope>
    <source>
        <strain evidence="11">NRRL 3115</strain>
    </source>
</reference>
<proteinExistence type="inferred from homology"/>
<evidence type="ECO:0000256" key="2">
    <source>
        <dbReference type="ARBA" id="ARBA00013164"/>
    </source>
</evidence>
<evidence type="ECO:0000256" key="9">
    <source>
        <dbReference type="ARBA" id="ARBA00047469"/>
    </source>
</evidence>
<evidence type="ECO:0000256" key="5">
    <source>
        <dbReference type="ARBA" id="ARBA00022840"/>
    </source>
</evidence>
<keyword evidence="5" id="KW-0067">ATP-binding</keyword>
<dbReference type="Proteomes" id="UP001151518">
    <property type="component" value="Unassembled WGS sequence"/>
</dbReference>
<dbReference type="Pfam" id="PF00133">
    <property type="entry name" value="tRNA-synt_1"/>
    <property type="match status" value="1"/>
</dbReference>
<feature type="domain" description="Aminoacyl-tRNA synthetase class Ia" evidence="10">
    <location>
        <begin position="36"/>
        <end position="125"/>
    </location>
</feature>
<keyword evidence="3 11" id="KW-0436">Ligase</keyword>
<dbReference type="GO" id="GO:0004823">
    <property type="term" value="F:leucine-tRNA ligase activity"/>
    <property type="evidence" value="ECO:0007669"/>
    <property type="project" value="UniProtKB-EC"/>
</dbReference>
<comment type="similarity">
    <text evidence="1">Belongs to the class-I aminoacyl-tRNA synthetase family.</text>
</comment>
<dbReference type="InterPro" id="IPR001412">
    <property type="entry name" value="aa-tRNA-synth_I_CS"/>
</dbReference>
<comment type="catalytic activity">
    <reaction evidence="9">
        <text>tRNA(Leu) + L-leucine + ATP = L-leucyl-tRNA(Leu) + AMP + diphosphate</text>
        <dbReference type="Rhea" id="RHEA:11688"/>
        <dbReference type="Rhea" id="RHEA-COMP:9613"/>
        <dbReference type="Rhea" id="RHEA-COMP:9622"/>
        <dbReference type="ChEBI" id="CHEBI:30616"/>
        <dbReference type="ChEBI" id="CHEBI:33019"/>
        <dbReference type="ChEBI" id="CHEBI:57427"/>
        <dbReference type="ChEBI" id="CHEBI:78442"/>
        <dbReference type="ChEBI" id="CHEBI:78494"/>
        <dbReference type="ChEBI" id="CHEBI:456215"/>
        <dbReference type="EC" id="6.1.1.4"/>
    </reaction>
</comment>
<gene>
    <name evidence="11" type="primary">CDC60_2</name>
    <name evidence="11" type="ORF">GGI25_003996</name>
</gene>
<evidence type="ECO:0000256" key="6">
    <source>
        <dbReference type="ARBA" id="ARBA00022917"/>
    </source>
</evidence>
<keyword evidence="6" id="KW-0648">Protein biosynthesis</keyword>
<dbReference type="InterPro" id="IPR014729">
    <property type="entry name" value="Rossmann-like_a/b/a_fold"/>
</dbReference>
<dbReference type="InterPro" id="IPR002300">
    <property type="entry name" value="aa-tRNA-synth_Ia"/>
</dbReference>
<dbReference type="InterPro" id="IPR004493">
    <property type="entry name" value="Leu-tRNA-synth_Ia_arc/euk"/>
</dbReference>
<dbReference type="PROSITE" id="PS00178">
    <property type="entry name" value="AA_TRNA_LIGASE_I"/>
    <property type="match status" value="1"/>
</dbReference>
<dbReference type="EMBL" id="JANBTW010000049">
    <property type="protein sequence ID" value="KAJ2675258.1"/>
    <property type="molecule type" value="Genomic_DNA"/>
</dbReference>
<dbReference type="PANTHER" id="PTHR45794:SF1">
    <property type="entry name" value="LEUCINE--TRNA LIGASE, CYTOPLASMIC"/>
    <property type="match status" value="1"/>
</dbReference>
<dbReference type="GO" id="GO:0006429">
    <property type="term" value="P:leucyl-tRNA aminoacylation"/>
    <property type="evidence" value="ECO:0007669"/>
    <property type="project" value="InterPro"/>
</dbReference>